<feature type="region of interest" description="Disordered" evidence="1">
    <location>
        <begin position="216"/>
        <end position="238"/>
    </location>
</feature>
<reference evidence="3" key="1">
    <citation type="submission" date="2019-10" db="EMBL/GenBank/DDBJ databases">
        <title>Description of Paenibacillus glebae sp. nov.</title>
        <authorList>
            <person name="Carlier A."/>
            <person name="Qi S."/>
        </authorList>
    </citation>
    <scope>NUCLEOTIDE SEQUENCE</scope>
    <source>
        <strain evidence="3">LMG 31456</strain>
    </source>
</reference>
<protein>
    <submittedName>
        <fullName evidence="3">Uncharacterized protein</fullName>
    </submittedName>
</protein>
<evidence type="ECO:0000313" key="3">
    <source>
        <dbReference type="EMBL" id="NOU95105.1"/>
    </source>
</evidence>
<comment type="caution">
    <text evidence="3">The sequence shown here is derived from an EMBL/GenBank/DDBJ whole genome shotgun (WGS) entry which is preliminary data.</text>
</comment>
<dbReference type="AlphaFoldDB" id="A0A972GRZ7"/>
<keyword evidence="4" id="KW-1185">Reference proteome</keyword>
<gene>
    <name evidence="3" type="ORF">GC093_18015</name>
</gene>
<keyword evidence="2" id="KW-1133">Transmembrane helix</keyword>
<proteinExistence type="predicted"/>
<feature type="region of interest" description="Disordered" evidence="1">
    <location>
        <begin position="45"/>
        <end position="94"/>
    </location>
</feature>
<evidence type="ECO:0000256" key="1">
    <source>
        <dbReference type="SAM" id="MobiDB-lite"/>
    </source>
</evidence>
<feature type="transmembrane region" description="Helical" evidence="2">
    <location>
        <begin position="6"/>
        <end position="27"/>
    </location>
</feature>
<dbReference type="EMBL" id="WHOD01000067">
    <property type="protein sequence ID" value="NOU95105.1"/>
    <property type="molecule type" value="Genomic_DNA"/>
</dbReference>
<organism evidence="3 4">
    <name type="scientific">Paenibacillus foliorum</name>
    <dbReference type="NCBI Taxonomy" id="2654974"/>
    <lineage>
        <taxon>Bacteria</taxon>
        <taxon>Bacillati</taxon>
        <taxon>Bacillota</taxon>
        <taxon>Bacilli</taxon>
        <taxon>Bacillales</taxon>
        <taxon>Paenibacillaceae</taxon>
        <taxon>Paenibacillus</taxon>
    </lineage>
</organism>
<accession>A0A972GRZ7</accession>
<evidence type="ECO:0000313" key="4">
    <source>
        <dbReference type="Proteomes" id="UP000641588"/>
    </source>
</evidence>
<dbReference type="Proteomes" id="UP000641588">
    <property type="component" value="Unassembled WGS sequence"/>
</dbReference>
<name>A0A972GRZ7_9BACL</name>
<keyword evidence="2" id="KW-0812">Transmembrane</keyword>
<feature type="compositionally biased region" description="Polar residues" evidence="1">
    <location>
        <begin position="73"/>
        <end position="91"/>
    </location>
</feature>
<keyword evidence="2" id="KW-0472">Membrane</keyword>
<dbReference type="RefSeq" id="WP_171653309.1">
    <property type="nucleotide sequence ID" value="NZ_WHOD01000067.1"/>
</dbReference>
<evidence type="ECO:0000256" key="2">
    <source>
        <dbReference type="SAM" id="Phobius"/>
    </source>
</evidence>
<sequence>MKRALYVAGLIIVIITIGGLFVSNYAVSYFLRSMGPYELISTKENTAGNNGVDEDRNHQSSTNEVSKNDKGLPSSSVKAGDSKPNSGLNETNKLEITGSQSAPNFYGKLDAKDTSKDIEALKPKEELKYAAEVSPDKAKEVEQSITVREKAQVVSVLLKKLSASELQMFLNLVGKGLSIEEKKEAKKVILQRLTEEEYNQLISIAAKYGLSQGKGYQESQKELVPPGKAQNRDEQRSK</sequence>